<feature type="transmembrane region" description="Helical" evidence="1">
    <location>
        <begin position="313"/>
        <end position="333"/>
    </location>
</feature>
<keyword evidence="1" id="KW-0472">Membrane</keyword>
<reference evidence="2 3" key="2">
    <citation type="journal article" date="2013" name="Genome Biol. Evol.">
        <title>Genome sequencing of Giardia lamblia genotypes A2 and B isolates (DH and GS) and comparative analysis with the genomes of genotypes A1 and E (WB and Pig).</title>
        <authorList>
            <person name="Adam R.D."/>
            <person name="Dahlstrom E.W."/>
            <person name="Martens C.A."/>
            <person name="Bruno D.P."/>
            <person name="Barbian K.D."/>
            <person name="Ricklefs S.M."/>
            <person name="Hernandez M.M."/>
            <person name="Narla N.P."/>
            <person name="Patel R.B."/>
            <person name="Porcella S.F."/>
            <person name="Nash T.E."/>
        </authorList>
    </citation>
    <scope>NUCLEOTIDE SEQUENCE [LARGE SCALE GENOMIC DNA]</scope>
    <source>
        <strain evidence="2 3">DH</strain>
    </source>
</reference>
<dbReference type="Proteomes" id="UP000018320">
    <property type="component" value="Unassembled WGS sequence"/>
</dbReference>
<feature type="transmembrane region" description="Helical" evidence="1">
    <location>
        <begin position="72"/>
        <end position="89"/>
    </location>
</feature>
<feature type="transmembrane region" description="Helical" evidence="1">
    <location>
        <begin position="339"/>
        <end position="360"/>
    </location>
</feature>
<evidence type="ECO:0000256" key="1">
    <source>
        <dbReference type="SAM" id="Phobius"/>
    </source>
</evidence>
<comment type="caution">
    <text evidence="2">The sequence shown here is derived from an EMBL/GenBank/DDBJ whole genome shotgun (WGS) entry which is preliminary data.</text>
</comment>
<feature type="non-terminal residue" evidence="2">
    <location>
        <position position="1"/>
    </location>
</feature>
<feature type="transmembrane region" description="Helical" evidence="1">
    <location>
        <begin position="269"/>
        <end position="293"/>
    </location>
</feature>
<dbReference type="EMBL" id="AHGT01000001">
    <property type="protein sequence ID" value="ESU39842.1"/>
    <property type="molecule type" value="Genomic_DNA"/>
</dbReference>
<protein>
    <submittedName>
        <fullName evidence="2">Putative membrane spanning protein</fullName>
    </submittedName>
</protein>
<proteinExistence type="predicted"/>
<evidence type="ECO:0000313" key="2">
    <source>
        <dbReference type="EMBL" id="ESU39842.1"/>
    </source>
</evidence>
<name>V6TNB5_GIAIN</name>
<feature type="transmembrane region" description="Helical" evidence="1">
    <location>
        <begin position="35"/>
        <end position="60"/>
    </location>
</feature>
<accession>V6TNB5</accession>
<evidence type="ECO:0000313" key="3">
    <source>
        <dbReference type="Proteomes" id="UP000018320"/>
    </source>
</evidence>
<dbReference type="VEuPathDB" id="GiardiaDB:QR46_3536"/>
<feature type="transmembrane region" description="Helical" evidence="1">
    <location>
        <begin position="203"/>
        <end position="227"/>
    </location>
</feature>
<reference evidence="3" key="1">
    <citation type="submission" date="2012-02" db="EMBL/GenBank/DDBJ databases">
        <title>Genome sequencing of Giardia lamblia Genotypes A2 and B isolates (DH and GS) and comparative analysis with the genomes of Genotypes A1 and E (WB and Pig).</title>
        <authorList>
            <person name="Adam R."/>
            <person name="Dahlstrom E."/>
            <person name="Martens C."/>
            <person name="Bruno D."/>
            <person name="Barbian K."/>
            <person name="Porcella S.F."/>
            <person name="Nash T."/>
        </authorList>
    </citation>
    <scope>NUCLEOTIDE SEQUENCE</scope>
    <source>
        <strain evidence="3">DH</strain>
    </source>
</reference>
<sequence length="373" mass="41309">VTTKIKIVALEVHSILQCKVAFSPVYLLCVGMDSLSIMIIVFNTIACTLAIVGAVLNVYTRKHPFNSFYRERLAICFSTVVFTLVSSVFRSPTQVDIGQIHTSVQSGKATIESALVAVGNWLLCSYYFGMHPTFNWCLIFMASLQTKRRQRKFEATDLSLLPSPTETNCKLHGASDEVKAVSTDTLALHSFNLQAIYPKPMKFISVFFIATGSAVIAGLLLAAIHAFHFLVVDRAGAISSNNKIPPLYKGLFTSESSSGNVRITFRMGLYSYSLLSTCARVIAISTFFIITALQLRNVKNPNKVTRKRSWIKLSLTFVIDIFPSLLTLLSTFIDRTFQSFTSLMLLLCATSSTMISFSIVPPCTILNERKINS</sequence>
<dbReference type="VEuPathDB" id="GiardiaDB:DHA2_151389"/>
<dbReference type="VEuPathDB" id="GiardiaDB:GL50581_626"/>
<dbReference type="VEuPathDB" id="GiardiaDB:GL50803_0017434"/>
<organism evidence="2 3">
    <name type="scientific">Giardia intestinalis</name>
    <name type="common">Giardia lamblia</name>
    <dbReference type="NCBI Taxonomy" id="5741"/>
    <lineage>
        <taxon>Eukaryota</taxon>
        <taxon>Metamonada</taxon>
        <taxon>Diplomonadida</taxon>
        <taxon>Hexamitidae</taxon>
        <taxon>Giardiinae</taxon>
        <taxon>Giardia</taxon>
    </lineage>
</organism>
<keyword evidence="1" id="KW-1133">Transmembrane helix</keyword>
<gene>
    <name evidence="2" type="ORF">DHA2_151389</name>
</gene>
<keyword evidence="1" id="KW-0812">Transmembrane</keyword>
<feature type="transmembrane region" description="Helical" evidence="1">
    <location>
        <begin position="125"/>
        <end position="144"/>
    </location>
</feature>
<dbReference type="AlphaFoldDB" id="V6TNB5"/>